<accession>A0ABT1JI83</accession>
<sequence>MSPVALRSGEVVVPVTTSLMSNREPGCPTSWAVGRLPLAALGVFPASVRARLGFRYDAIDRQTFPSAFAPSPINPVDIRTGVRLT</sequence>
<name>A0ABT1JI83_ACTCY</name>
<dbReference type="EMBL" id="AUBJ02000001">
    <property type="protein sequence ID" value="MCP2332225.1"/>
    <property type="molecule type" value="Genomic_DNA"/>
</dbReference>
<proteinExistence type="predicted"/>
<protein>
    <submittedName>
        <fullName evidence="1">Uncharacterized protein</fullName>
    </submittedName>
</protein>
<comment type="caution">
    <text evidence="1">The sequence shown here is derived from an EMBL/GenBank/DDBJ whole genome shotgun (WGS) entry which is preliminary data.</text>
</comment>
<keyword evidence="2" id="KW-1185">Reference proteome</keyword>
<evidence type="ECO:0000313" key="1">
    <source>
        <dbReference type="EMBL" id="MCP2332225.1"/>
    </source>
</evidence>
<evidence type="ECO:0000313" key="2">
    <source>
        <dbReference type="Proteomes" id="UP000791080"/>
    </source>
</evidence>
<reference evidence="1 2" key="2">
    <citation type="submission" date="2022-06" db="EMBL/GenBank/DDBJ databases">
        <title>Genomic Encyclopedia of Type Strains, Phase I: the one thousand microbial genomes (KMG-I) project.</title>
        <authorList>
            <person name="Kyrpides N."/>
        </authorList>
    </citation>
    <scope>NUCLEOTIDE SEQUENCE [LARGE SCALE GENOMIC DNA]</scope>
    <source>
        <strain evidence="1 2">DSM 43889</strain>
    </source>
</reference>
<reference evidence="1 2" key="1">
    <citation type="submission" date="2013-07" db="EMBL/GenBank/DDBJ databases">
        <authorList>
            <consortium name="DOE Joint Genome Institute"/>
            <person name="Reeve W."/>
            <person name="Huntemann M."/>
            <person name="Han J."/>
            <person name="Chen A."/>
            <person name="Kyrpides N."/>
            <person name="Mavromatis K."/>
            <person name="Markowitz V."/>
            <person name="Palaniappan K."/>
            <person name="Ivanova N."/>
            <person name="Schaumberg A."/>
            <person name="Pati A."/>
            <person name="Liolios K."/>
            <person name="Nordberg H.P."/>
            <person name="Cantor M.N."/>
            <person name="Hua S.X."/>
            <person name="Woyke T."/>
        </authorList>
    </citation>
    <scope>NUCLEOTIDE SEQUENCE [LARGE SCALE GENOMIC DNA]</scope>
    <source>
        <strain evidence="1 2">DSM 43889</strain>
    </source>
</reference>
<gene>
    <name evidence="1" type="ORF">G443_002495</name>
</gene>
<organism evidence="1 2">
    <name type="scientific">Actinoalloteichus caeruleus DSM 43889</name>
    <dbReference type="NCBI Taxonomy" id="1120930"/>
    <lineage>
        <taxon>Bacteria</taxon>
        <taxon>Bacillati</taxon>
        <taxon>Actinomycetota</taxon>
        <taxon>Actinomycetes</taxon>
        <taxon>Pseudonocardiales</taxon>
        <taxon>Pseudonocardiaceae</taxon>
        <taxon>Actinoalloteichus</taxon>
        <taxon>Actinoalloteichus cyanogriseus</taxon>
    </lineage>
</organism>
<dbReference type="Proteomes" id="UP000791080">
    <property type="component" value="Unassembled WGS sequence"/>
</dbReference>